<organism evidence="3 4">
    <name type="scientific">Zasmidium cellare</name>
    <name type="common">Wine cellar mold</name>
    <name type="synonym">Racodium cellare</name>
    <dbReference type="NCBI Taxonomy" id="395010"/>
    <lineage>
        <taxon>Eukaryota</taxon>
        <taxon>Fungi</taxon>
        <taxon>Dikarya</taxon>
        <taxon>Ascomycota</taxon>
        <taxon>Pezizomycotina</taxon>
        <taxon>Dothideomycetes</taxon>
        <taxon>Dothideomycetidae</taxon>
        <taxon>Mycosphaerellales</taxon>
        <taxon>Mycosphaerellaceae</taxon>
        <taxon>Zasmidium</taxon>
    </lineage>
</organism>
<reference evidence="3 4" key="1">
    <citation type="journal article" date="2023" name="G3 (Bethesda)">
        <title>A chromosome-level genome assembly of Zasmidium syzygii isolated from banana leaves.</title>
        <authorList>
            <person name="van Westerhoven A.C."/>
            <person name="Mehrabi R."/>
            <person name="Talebi R."/>
            <person name="Steentjes M.B.F."/>
            <person name="Corcolon B."/>
            <person name="Chong P.A."/>
            <person name="Kema G.H.J."/>
            <person name="Seidl M.F."/>
        </authorList>
    </citation>
    <scope>NUCLEOTIDE SEQUENCE [LARGE SCALE GENOMIC DNA]</scope>
    <source>
        <strain evidence="3 4">P124</strain>
    </source>
</reference>
<dbReference type="PANTHER" id="PTHR32419:SF25">
    <property type="entry name" value="GLUTATHIONE S-TRANSFERASE (EUROFUNG)"/>
    <property type="match status" value="1"/>
</dbReference>
<dbReference type="InterPro" id="IPR004045">
    <property type="entry name" value="Glutathione_S-Trfase_N"/>
</dbReference>
<proteinExistence type="predicted"/>
<dbReference type="Proteomes" id="UP001305779">
    <property type="component" value="Unassembled WGS sequence"/>
</dbReference>
<name>A0ABR0EMQ0_ZASCE</name>
<feature type="compositionally biased region" description="Basic and acidic residues" evidence="1">
    <location>
        <begin position="1"/>
        <end position="13"/>
    </location>
</feature>
<feature type="region of interest" description="Disordered" evidence="1">
    <location>
        <begin position="1"/>
        <end position="28"/>
    </location>
</feature>
<accession>A0ABR0EMQ0</accession>
<dbReference type="Gene3D" id="3.40.30.10">
    <property type="entry name" value="Glutaredoxin"/>
    <property type="match status" value="1"/>
</dbReference>
<feature type="domain" description="GST N-terminal" evidence="2">
    <location>
        <begin position="48"/>
        <end position="143"/>
    </location>
</feature>
<dbReference type="InterPro" id="IPR016639">
    <property type="entry name" value="GST_Omega/GSH"/>
</dbReference>
<evidence type="ECO:0000256" key="1">
    <source>
        <dbReference type="SAM" id="MobiDB-lite"/>
    </source>
</evidence>
<dbReference type="InterPro" id="IPR036282">
    <property type="entry name" value="Glutathione-S-Trfase_C_sf"/>
</dbReference>
<dbReference type="EMBL" id="JAXOVC010000004">
    <property type="protein sequence ID" value="KAK4502408.1"/>
    <property type="molecule type" value="Genomic_DNA"/>
</dbReference>
<gene>
    <name evidence="3" type="ORF">PRZ48_005833</name>
</gene>
<dbReference type="Gene3D" id="1.20.1050.10">
    <property type="match status" value="1"/>
</dbReference>
<dbReference type="SUPFAM" id="SSF52833">
    <property type="entry name" value="Thioredoxin-like"/>
    <property type="match status" value="1"/>
</dbReference>
<dbReference type="PANTHER" id="PTHR32419">
    <property type="entry name" value="GLUTATHIONYL-HYDROQUINONE REDUCTASE"/>
    <property type="match status" value="1"/>
</dbReference>
<dbReference type="InterPro" id="IPR036249">
    <property type="entry name" value="Thioredoxin-like_sf"/>
</dbReference>
<comment type="caution">
    <text evidence="3">The sequence shown here is derived from an EMBL/GenBank/DDBJ whole genome shotgun (WGS) entry which is preliminary data.</text>
</comment>
<keyword evidence="4" id="KW-1185">Reference proteome</keyword>
<evidence type="ECO:0000313" key="3">
    <source>
        <dbReference type="EMBL" id="KAK4502408.1"/>
    </source>
</evidence>
<sequence>MTTTHAHADTDGHFRRKPSAFRDTISRDPNAKYPAEKGRYLLYMNYGCPWAHRAVLVRKLKGLEGVVEMVATDFDLTKDGWMFNGKNGSAEQDPIFGAKGLKEVYLRVQADYEGRYTVPCLFDKKTQTIVNNESSEIIRMFYEEFDELIPEELRERNKEGAGFFPERLRGEIEGMNEWDIRLYTTAIRFDAAYHTIFQCNLKSIRHDYPNLHLWLRRLYWDDTSLTRGAFKDTTNFFAYRYGYAKARGRMLSKGKGEEEGQEVVVIPAGPKEGIEKLGEGERL</sequence>
<dbReference type="SUPFAM" id="SSF47616">
    <property type="entry name" value="GST C-terminal domain-like"/>
    <property type="match status" value="1"/>
</dbReference>
<dbReference type="Pfam" id="PF13410">
    <property type="entry name" value="GST_C_2"/>
    <property type="match status" value="1"/>
</dbReference>
<protein>
    <recommendedName>
        <fullName evidence="2">GST N-terminal domain-containing protein</fullName>
    </recommendedName>
</protein>
<evidence type="ECO:0000259" key="2">
    <source>
        <dbReference type="Pfam" id="PF13409"/>
    </source>
</evidence>
<dbReference type="Pfam" id="PF13409">
    <property type="entry name" value="GST_N_2"/>
    <property type="match status" value="1"/>
</dbReference>
<evidence type="ECO:0000313" key="4">
    <source>
        <dbReference type="Proteomes" id="UP001305779"/>
    </source>
</evidence>